<evidence type="ECO:0000313" key="4">
    <source>
        <dbReference type="EMBL" id="KAL1208240.1"/>
    </source>
</evidence>
<dbReference type="InterPro" id="IPR012337">
    <property type="entry name" value="RNaseH-like_sf"/>
</dbReference>
<dbReference type="AlphaFoldDB" id="A0ABD1B8J8"/>
<dbReference type="PANTHER" id="PTHR30231:SF4">
    <property type="entry name" value="PROTEIN NEN2"/>
    <property type="match status" value="1"/>
</dbReference>
<dbReference type="SUPFAM" id="SSF53098">
    <property type="entry name" value="Ribonuclease H-like"/>
    <property type="match status" value="1"/>
</dbReference>
<keyword evidence="3" id="KW-0269">Exonuclease</keyword>
<accession>A0ABD1B8J8</accession>
<keyword evidence="2" id="KW-0378">Hydrolase</keyword>
<evidence type="ECO:0000313" key="5">
    <source>
        <dbReference type="Proteomes" id="UP001558713"/>
    </source>
</evidence>
<keyword evidence="1" id="KW-0540">Nuclease</keyword>
<dbReference type="Gene3D" id="3.30.420.10">
    <property type="entry name" value="Ribonuclease H-like superfamily/Ribonuclease H"/>
    <property type="match status" value="1"/>
</dbReference>
<reference evidence="4 5" key="1">
    <citation type="submission" date="2024-04" db="EMBL/GenBank/DDBJ databases">
        <title>Genome assembly C_amara_ONT_v2.</title>
        <authorList>
            <person name="Yant L."/>
            <person name="Moore C."/>
            <person name="Slenker M."/>
        </authorList>
    </citation>
    <scope>NUCLEOTIDE SEQUENCE [LARGE SCALE GENOMIC DNA]</scope>
    <source>
        <tissue evidence="4">Leaf</tissue>
    </source>
</reference>
<evidence type="ECO:0000256" key="1">
    <source>
        <dbReference type="ARBA" id="ARBA00022722"/>
    </source>
</evidence>
<sequence length="215" mass="24188">MGSDKYVFFDFKVDSNGILEFGGIFVSSETLEYISQISSYVQTTRDSDDSPTPIWYRRGLTFLTIYGRVYRLLHGKIWIGHDIINSDVPRLIAACAEIGEAPPQPKYIIDTLDFLKSDTKLARLAERFGFGDPKHGSYKACEMNLNAIKQSWVAMSLLCEQEDKEKNSVDKIHPILSLFLKSDTTRRFSELDIGREKEQGTNAAAGIECGGENSK</sequence>
<gene>
    <name evidence="4" type="ORF">V5N11_034956</name>
</gene>
<name>A0ABD1B8J8_CARAN</name>
<dbReference type="Proteomes" id="UP001558713">
    <property type="component" value="Unassembled WGS sequence"/>
</dbReference>
<dbReference type="GO" id="GO:0004527">
    <property type="term" value="F:exonuclease activity"/>
    <property type="evidence" value="ECO:0007669"/>
    <property type="project" value="UniProtKB-KW"/>
</dbReference>
<organism evidence="4 5">
    <name type="scientific">Cardamine amara subsp. amara</name>
    <dbReference type="NCBI Taxonomy" id="228776"/>
    <lineage>
        <taxon>Eukaryota</taxon>
        <taxon>Viridiplantae</taxon>
        <taxon>Streptophyta</taxon>
        <taxon>Embryophyta</taxon>
        <taxon>Tracheophyta</taxon>
        <taxon>Spermatophyta</taxon>
        <taxon>Magnoliopsida</taxon>
        <taxon>eudicotyledons</taxon>
        <taxon>Gunneridae</taxon>
        <taxon>Pentapetalae</taxon>
        <taxon>rosids</taxon>
        <taxon>malvids</taxon>
        <taxon>Brassicales</taxon>
        <taxon>Brassicaceae</taxon>
        <taxon>Cardamineae</taxon>
        <taxon>Cardamine</taxon>
    </lineage>
</organism>
<evidence type="ECO:0000256" key="3">
    <source>
        <dbReference type="ARBA" id="ARBA00022839"/>
    </source>
</evidence>
<protein>
    <submittedName>
        <fullName evidence="4">Protein NEN3</fullName>
    </submittedName>
</protein>
<keyword evidence="5" id="KW-1185">Reference proteome</keyword>
<dbReference type="PANTHER" id="PTHR30231">
    <property type="entry name" value="DNA POLYMERASE III SUBUNIT EPSILON"/>
    <property type="match status" value="1"/>
</dbReference>
<proteinExistence type="predicted"/>
<comment type="caution">
    <text evidence="4">The sequence shown here is derived from an EMBL/GenBank/DDBJ whole genome shotgun (WGS) entry which is preliminary data.</text>
</comment>
<dbReference type="InterPro" id="IPR036397">
    <property type="entry name" value="RNaseH_sf"/>
</dbReference>
<evidence type="ECO:0000256" key="2">
    <source>
        <dbReference type="ARBA" id="ARBA00022801"/>
    </source>
</evidence>
<dbReference type="EMBL" id="JBANAX010000456">
    <property type="protein sequence ID" value="KAL1208240.1"/>
    <property type="molecule type" value="Genomic_DNA"/>
</dbReference>